<evidence type="ECO:0000313" key="6">
    <source>
        <dbReference type="Proteomes" id="UP000016584"/>
    </source>
</evidence>
<evidence type="ECO:0000256" key="3">
    <source>
        <dbReference type="ARBA" id="ARBA00023163"/>
    </source>
</evidence>
<proteinExistence type="predicted"/>
<protein>
    <recommendedName>
        <fullName evidence="4">HTH araC/xylS-type domain-containing protein</fullName>
    </recommendedName>
</protein>
<dbReference type="PRINTS" id="PR00032">
    <property type="entry name" value="HTHARAC"/>
</dbReference>
<dbReference type="RefSeq" id="WP_021070992.1">
    <property type="nucleotide sequence ID" value="NZ_ATDL01000015.1"/>
</dbReference>
<dbReference type="PANTHER" id="PTHR47893">
    <property type="entry name" value="REGULATORY PROTEIN PCHR"/>
    <property type="match status" value="1"/>
</dbReference>
<dbReference type="SUPFAM" id="SSF46689">
    <property type="entry name" value="Homeodomain-like"/>
    <property type="match status" value="1"/>
</dbReference>
<dbReference type="InterPro" id="IPR053142">
    <property type="entry name" value="PchR_regulatory_protein"/>
</dbReference>
<dbReference type="PROSITE" id="PS00041">
    <property type="entry name" value="HTH_ARAC_FAMILY_1"/>
    <property type="match status" value="1"/>
</dbReference>
<keyword evidence="6" id="KW-1185">Reference proteome</keyword>
<gene>
    <name evidence="5" type="ORF">M472_12005</name>
</gene>
<dbReference type="PANTHER" id="PTHR47893:SF1">
    <property type="entry name" value="REGULATORY PROTEIN PCHR"/>
    <property type="match status" value="1"/>
</dbReference>
<reference evidence="5 6" key="1">
    <citation type="journal article" date="2013" name="Genome Announc.">
        <title>The Draft Genome Sequence of Sphingomonas paucimobilis Strain HER1398 (Proteobacteria), Host to the Giant PAU Phage, Indicates That It Is a Member of the Genus Sphingobacterium (Bacteroidetes).</title>
        <authorList>
            <person name="White R.A.III."/>
            <person name="Suttle C.A."/>
        </authorList>
    </citation>
    <scope>NUCLEOTIDE SEQUENCE [LARGE SCALE GENOMIC DNA]</scope>
    <source>
        <strain evidence="5 6">HER1398</strain>
    </source>
</reference>
<organism evidence="5 6">
    <name type="scientific">Sphingobacterium paucimobilis HER1398</name>
    <dbReference type="NCBI Taxonomy" id="1346330"/>
    <lineage>
        <taxon>Bacteria</taxon>
        <taxon>Pseudomonadati</taxon>
        <taxon>Bacteroidota</taxon>
        <taxon>Sphingobacteriia</taxon>
        <taxon>Sphingobacteriales</taxon>
        <taxon>Sphingobacteriaceae</taxon>
        <taxon>Sphingobacterium</taxon>
    </lineage>
</organism>
<sequence length="335" mass="39039">MRLKSEFVEIDKVIHDDIVERNYEEDGTLTHRIFTYDREKLSIRCNIFQAPGLHIVESQINTDILLTNHWHAQSPHVRFFFYLKGNSHVINGAGNESYTHRAGMLQRNFLDTDGGGGTIFIKPGEVMHSIIIKMSTEFYISLIKSESWIIEDSFHQYILSKKPKNRPNETLSMDLRMLQIIQEILESNDIVEHRYHFLKLKLRELLFTIHQQTQYGTNSPEVASQPSDSLEKIKSYLALHLDNPPTSVELAKIFFMNEKKLKQNFKAKYGTTLYAYVVQLRMEKAKKLLLENHNVNELAILLGYHSVSHFIKVFKNYYGCTPKEALSNFRDIAQQ</sequence>
<dbReference type="Proteomes" id="UP000016584">
    <property type="component" value="Unassembled WGS sequence"/>
</dbReference>
<dbReference type="InterPro" id="IPR018062">
    <property type="entry name" value="HTH_AraC-typ_CS"/>
</dbReference>
<evidence type="ECO:0000259" key="4">
    <source>
        <dbReference type="PROSITE" id="PS01124"/>
    </source>
</evidence>
<comment type="caution">
    <text evidence="5">The sequence shown here is derived from an EMBL/GenBank/DDBJ whole genome shotgun (WGS) entry which is preliminary data.</text>
</comment>
<dbReference type="Pfam" id="PF12833">
    <property type="entry name" value="HTH_18"/>
    <property type="match status" value="1"/>
</dbReference>
<dbReference type="PROSITE" id="PS01124">
    <property type="entry name" value="HTH_ARAC_FAMILY_2"/>
    <property type="match status" value="1"/>
</dbReference>
<dbReference type="PATRIC" id="fig|1346330.5.peg.2841"/>
<evidence type="ECO:0000313" key="5">
    <source>
        <dbReference type="EMBL" id="ERJ59496.1"/>
    </source>
</evidence>
<dbReference type="eggNOG" id="COG2207">
    <property type="taxonomic scope" value="Bacteria"/>
</dbReference>
<keyword evidence="3" id="KW-0804">Transcription</keyword>
<dbReference type="STRING" id="1346330.M472_12005"/>
<dbReference type="OrthoDB" id="699292at2"/>
<feature type="domain" description="HTH araC/xylS-type" evidence="4">
    <location>
        <begin position="231"/>
        <end position="328"/>
    </location>
</feature>
<evidence type="ECO:0000256" key="1">
    <source>
        <dbReference type="ARBA" id="ARBA00023015"/>
    </source>
</evidence>
<dbReference type="InterPro" id="IPR009057">
    <property type="entry name" value="Homeodomain-like_sf"/>
</dbReference>
<name>U2HCM5_9SPHI</name>
<dbReference type="Gene3D" id="1.10.10.60">
    <property type="entry name" value="Homeodomain-like"/>
    <property type="match status" value="2"/>
</dbReference>
<evidence type="ECO:0000256" key="2">
    <source>
        <dbReference type="ARBA" id="ARBA00023125"/>
    </source>
</evidence>
<keyword evidence="1" id="KW-0805">Transcription regulation</keyword>
<accession>U2HCM5</accession>
<dbReference type="GO" id="GO:0043565">
    <property type="term" value="F:sequence-specific DNA binding"/>
    <property type="evidence" value="ECO:0007669"/>
    <property type="project" value="InterPro"/>
</dbReference>
<dbReference type="EMBL" id="ATDL01000015">
    <property type="protein sequence ID" value="ERJ59496.1"/>
    <property type="molecule type" value="Genomic_DNA"/>
</dbReference>
<dbReference type="SMART" id="SM00342">
    <property type="entry name" value="HTH_ARAC"/>
    <property type="match status" value="1"/>
</dbReference>
<dbReference type="InterPro" id="IPR018060">
    <property type="entry name" value="HTH_AraC"/>
</dbReference>
<keyword evidence="2" id="KW-0238">DNA-binding</keyword>
<dbReference type="AlphaFoldDB" id="U2HCM5"/>
<dbReference type="InterPro" id="IPR020449">
    <property type="entry name" value="Tscrpt_reg_AraC-type_HTH"/>
</dbReference>
<dbReference type="GO" id="GO:0003700">
    <property type="term" value="F:DNA-binding transcription factor activity"/>
    <property type="evidence" value="ECO:0007669"/>
    <property type="project" value="InterPro"/>
</dbReference>